<dbReference type="EMBL" id="CP013979">
    <property type="protein sequence ID" value="ANJ25783.1"/>
    <property type="molecule type" value="Genomic_DNA"/>
</dbReference>
<evidence type="ECO:0000259" key="2">
    <source>
        <dbReference type="Pfam" id="PF10088"/>
    </source>
</evidence>
<gene>
    <name evidence="3" type="ORF">ATC03_02415</name>
</gene>
<dbReference type="KEGG" id="agy:ATC03_02415"/>
<proteinExistence type="predicted"/>
<dbReference type="InterPro" id="IPR018760">
    <property type="entry name" value="DUF2326"/>
</dbReference>
<keyword evidence="4" id="KW-1185">Reference proteome</keyword>
<name>A0A191WC63_9MICO</name>
<reference evidence="4" key="2">
    <citation type="submission" date="2016-01" db="EMBL/GenBank/DDBJ databases">
        <title>Complete genome sequence of Agromyces aureus AR33T and comparison with related organisms.</title>
        <authorList>
            <person name="Corretto E."/>
            <person name="Antonielli L."/>
            <person name="Sessitsch A."/>
            <person name="Brader G."/>
        </authorList>
    </citation>
    <scope>NUCLEOTIDE SEQUENCE [LARGE SCALE GENOMIC DNA]</scope>
    <source>
        <strain evidence="4">AR33</strain>
    </source>
</reference>
<keyword evidence="1" id="KW-0175">Coiled coil</keyword>
<accession>A0A191WC63</accession>
<organism evidence="3 4">
    <name type="scientific">Agromyces aureus</name>
    <dbReference type="NCBI Taxonomy" id="453304"/>
    <lineage>
        <taxon>Bacteria</taxon>
        <taxon>Bacillati</taxon>
        <taxon>Actinomycetota</taxon>
        <taxon>Actinomycetes</taxon>
        <taxon>Micrococcales</taxon>
        <taxon>Microbacteriaceae</taxon>
        <taxon>Agromyces</taxon>
    </lineage>
</organism>
<feature type="coiled-coil region" evidence="1">
    <location>
        <begin position="382"/>
        <end position="443"/>
    </location>
</feature>
<protein>
    <recommendedName>
        <fullName evidence="2">DUF2326 domain-containing protein</fullName>
    </recommendedName>
</protein>
<evidence type="ECO:0000313" key="3">
    <source>
        <dbReference type="EMBL" id="ANJ25783.1"/>
    </source>
</evidence>
<dbReference type="OrthoDB" id="7888902at2"/>
<evidence type="ECO:0000313" key="4">
    <source>
        <dbReference type="Proteomes" id="UP000078437"/>
    </source>
</evidence>
<dbReference type="InterPro" id="IPR027417">
    <property type="entry name" value="P-loop_NTPase"/>
</dbReference>
<dbReference type="Pfam" id="PF10088">
    <property type="entry name" value="DUF2326"/>
    <property type="match status" value="1"/>
</dbReference>
<sequence length="598" mass="68574">MKLSKLYSNQPDLFRPIEFNPGLNVVLAEIRLPENLNRDTHNLGKTTVGTLIDYCLLSGRDNTMFLYKHAQRFRSFVFYLEVALRDGSYLTIRRGVENATKICFKRHLGSGQDYSSLKPELWDHVDIAFDRARDILDGLLNLTGFSPWAYRKGLGYFLRSQDDYGDVFQLNRFAAAHADWKPFIVHMLGFDGRLVDSFYKEESKVEVLVTQQQVIHRELGGSAEDLSKVEGMLLLKEKQAADRQQLLDGFDFRKNDRDATKRLVDEVDEQIAALNGERYSLTHNRKRVVSSLDEGRMMFDPDDAAALFAEAGIYFAGQLKRDYEQLIEFNKAITDERRQYLLEEKETIDARLREVSTELNKLGKQRSASLAYLTESDVVDKYKHASQELVQIQADVLALKRQKEHLRSLQRLRDEIRTASEIVERLEIALEREFEQKNDAHSEGVYTDMRVEFDAIVKAVLDQNAILTVQLNKAHHPTFDAQILDQSGRETSAQRGHTYKKLLCIAFDLALLRTHVDAGFPSFAFHDGVFESLDRRKKTNLMGVLRENVSAGLQQIITLIDTDLPPSDDGAPVFDEGEIIIRLHDEGEDGRLFRMASW</sequence>
<dbReference type="Gene3D" id="3.40.50.300">
    <property type="entry name" value="P-loop containing nucleotide triphosphate hydrolases"/>
    <property type="match status" value="1"/>
</dbReference>
<feature type="domain" description="DUF2326" evidence="2">
    <location>
        <begin position="456"/>
        <end position="596"/>
    </location>
</feature>
<reference evidence="3 4" key="1">
    <citation type="journal article" date="2016" name="Int. J. Syst. Evol. Microbiol.">
        <title>Agromyces aureus sp. nov., isolated from the rhizosphere of Salix caprea L. grown in a heavy-metal-contaminated soil.</title>
        <authorList>
            <person name="Corretto E."/>
            <person name="Antonielli L."/>
            <person name="Sessitsch A."/>
            <person name="Compant S."/>
            <person name="Gorfer M."/>
            <person name="Kuffner M."/>
            <person name="Brader G."/>
        </authorList>
    </citation>
    <scope>NUCLEOTIDE SEQUENCE [LARGE SCALE GENOMIC DNA]</scope>
    <source>
        <strain evidence="3 4">AR33</strain>
    </source>
</reference>
<evidence type="ECO:0000256" key="1">
    <source>
        <dbReference type="SAM" id="Coils"/>
    </source>
</evidence>
<dbReference type="RefSeq" id="WP_067872695.1">
    <property type="nucleotide sequence ID" value="NZ_CP013979.1"/>
</dbReference>
<dbReference type="AlphaFoldDB" id="A0A191WC63"/>
<dbReference type="Proteomes" id="UP000078437">
    <property type="component" value="Chromosome"/>
</dbReference>